<dbReference type="InterPro" id="IPR037069">
    <property type="entry name" value="AcylCoA_DH/ox_N_sf"/>
</dbReference>
<dbReference type="Proteomes" id="UP000249061">
    <property type="component" value="Unassembled WGS sequence"/>
</dbReference>
<feature type="domain" description="Acyl-CoA oxidase C-alpha1" evidence="14">
    <location>
        <begin position="412"/>
        <end position="565"/>
    </location>
</feature>
<evidence type="ECO:0000256" key="10">
    <source>
        <dbReference type="ARBA" id="ARBA00023140"/>
    </source>
</evidence>
<dbReference type="FunFam" id="1.20.140.10:FF:000010">
    <property type="entry name" value="Acyl-coenzyme A oxidase"/>
    <property type="match status" value="1"/>
</dbReference>
<dbReference type="InterPro" id="IPR012258">
    <property type="entry name" value="Acyl-CoA_oxidase"/>
</dbReference>
<evidence type="ECO:0000259" key="14">
    <source>
        <dbReference type="Pfam" id="PF22924"/>
    </source>
</evidence>
<dbReference type="EMBL" id="QFQP01000030">
    <property type="protein sequence ID" value="PZR07541.1"/>
    <property type="molecule type" value="Genomic_DNA"/>
</dbReference>
<dbReference type="InterPro" id="IPR002655">
    <property type="entry name" value="Acyl-CoA_oxidase_C"/>
</dbReference>
<comment type="cofactor">
    <cofactor evidence="1">
        <name>FAD</name>
        <dbReference type="ChEBI" id="CHEBI:57692"/>
    </cofactor>
</comment>
<keyword evidence="5" id="KW-0285">Flavoprotein</keyword>
<proteinExistence type="inferred from homology"/>
<dbReference type="Pfam" id="PF01756">
    <property type="entry name" value="ACOX"/>
    <property type="match status" value="1"/>
</dbReference>
<dbReference type="GO" id="GO:0003997">
    <property type="term" value="F:acyl-CoA oxidase activity"/>
    <property type="evidence" value="ECO:0007669"/>
    <property type="project" value="UniProtKB-EC"/>
</dbReference>
<dbReference type="AlphaFoldDB" id="A0A2W5VBJ2"/>
<dbReference type="EC" id="1.3.3.6" evidence="4"/>
<dbReference type="InterPro" id="IPR046373">
    <property type="entry name" value="Acyl-CoA_Oxase/DH_mid-dom_sf"/>
</dbReference>
<dbReference type="Gene3D" id="1.20.140.10">
    <property type="entry name" value="Butyryl-CoA Dehydrogenase, subunit A, domain 3"/>
    <property type="match status" value="2"/>
</dbReference>
<dbReference type="GO" id="GO:0055088">
    <property type="term" value="P:lipid homeostasis"/>
    <property type="evidence" value="ECO:0007669"/>
    <property type="project" value="TreeGrafter"/>
</dbReference>
<dbReference type="GO" id="GO:0033540">
    <property type="term" value="P:fatty acid beta-oxidation using acyl-CoA oxidase"/>
    <property type="evidence" value="ECO:0007669"/>
    <property type="project" value="TreeGrafter"/>
</dbReference>
<dbReference type="InterPro" id="IPR055060">
    <property type="entry name" value="ACOX_C_alpha1"/>
</dbReference>
<evidence type="ECO:0000256" key="8">
    <source>
        <dbReference type="ARBA" id="ARBA00023002"/>
    </source>
</evidence>
<evidence type="ECO:0000259" key="13">
    <source>
        <dbReference type="Pfam" id="PF02771"/>
    </source>
</evidence>
<dbReference type="FunFam" id="1.20.140.10:FF:000007">
    <property type="entry name" value="Acyl-coenzyme A oxidase"/>
    <property type="match status" value="1"/>
</dbReference>
<evidence type="ECO:0000313" key="15">
    <source>
        <dbReference type="EMBL" id="PZR07541.1"/>
    </source>
</evidence>
<evidence type="ECO:0000256" key="4">
    <source>
        <dbReference type="ARBA" id="ARBA00012870"/>
    </source>
</evidence>
<evidence type="ECO:0000256" key="6">
    <source>
        <dbReference type="ARBA" id="ARBA00022827"/>
    </source>
</evidence>
<dbReference type="InterPro" id="IPR009100">
    <property type="entry name" value="AcylCoA_DH/oxidase_NM_dom_sf"/>
</dbReference>
<keyword evidence="9" id="KW-0443">Lipid metabolism</keyword>
<dbReference type="SUPFAM" id="SSF56645">
    <property type="entry name" value="Acyl-CoA dehydrogenase NM domain-like"/>
    <property type="match status" value="1"/>
</dbReference>
<comment type="caution">
    <text evidence="15">The sequence shown here is derived from an EMBL/GenBank/DDBJ whole genome shotgun (WGS) entry which is preliminary data.</text>
</comment>
<evidence type="ECO:0000259" key="12">
    <source>
        <dbReference type="Pfam" id="PF02770"/>
    </source>
</evidence>
<comment type="subcellular location">
    <subcellularLocation>
        <location evidence="2">Peroxisome</location>
    </subcellularLocation>
</comment>
<evidence type="ECO:0000256" key="2">
    <source>
        <dbReference type="ARBA" id="ARBA00004275"/>
    </source>
</evidence>
<dbReference type="GO" id="GO:0005504">
    <property type="term" value="F:fatty acid binding"/>
    <property type="evidence" value="ECO:0007669"/>
    <property type="project" value="TreeGrafter"/>
</dbReference>
<evidence type="ECO:0000256" key="3">
    <source>
        <dbReference type="ARBA" id="ARBA00006288"/>
    </source>
</evidence>
<keyword evidence="10" id="KW-0576">Peroxisome</keyword>
<feature type="domain" description="Acyl-CoA dehydrogenase/oxidase N-terminal" evidence="13">
    <location>
        <begin position="156"/>
        <end position="262"/>
    </location>
</feature>
<evidence type="ECO:0000256" key="7">
    <source>
        <dbReference type="ARBA" id="ARBA00022832"/>
    </source>
</evidence>
<accession>A0A2W5VBJ2</accession>
<dbReference type="Pfam" id="PF22924">
    <property type="entry name" value="ACOX_C_alpha1"/>
    <property type="match status" value="1"/>
</dbReference>
<evidence type="ECO:0000313" key="16">
    <source>
        <dbReference type="Proteomes" id="UP000249061"/>
    </source>
</evidence>
<dbReference type="InterPro" id="IPR006091">
    <property type="entry name" value="Acyl-CoA_Oxase/DH_mid-dom"/>
</dbReference>
<keyword evidence="6" id="KW-0274">FAD</keyword>
<dbReference type="Gene3D" id="2.40.110.10">
    <property type="entry name" value="Butyryl-CoA Dehydrogenase, subunit A, domain 2"/>
    <property type="match status" value="1"/>
</dbReference>
<dbReference type="FunFam" id="2.40.110.10:FF:000005">
    <property type="entry name" value="Acyl-coenzyme A oxidase"/>
    <property type="match status" value="1"/>
</dbReference>
<reference evidence="15 16" key="1">
    <citation type="submission" date="2017-08" db="EMBL/GenBank/DDBJ databases">
        <title>Infants hospitalized years apart are colonized by the same room-sourced microbial strains.</title>
        <authorList>
            <person name="Brooks B."/>
            <person name="Olm M.R."/>
            <person name="Firek B.A."/>
            <person name="Baker R."/>
            <person name="Thomas B.C."/>
            <person name="Morowitz M.J."/>
            <person name="Banfield J.F."/>
        </authorList>
    </citation>
    <scope>NUCLEOTIDE SEQUENCE [LARGE SCALE GENOMIC DNA]</scope>
    <source>
        <strain evidence="15">S2_003_000_R2_14</strain>
    </source>
</reference>
<dbReference type="InterPro" id="IPR036250">
    <property type="entry name" value="AcylCo_DH-like_C"/>
</dbReference>
<dbReference type="Gene3D" id="1.10.540.10">
    <property type="entry name" value="Acyl-CoA dehydrogenase/oxidase, N-terminal domain"/>
    <property type="match status" value="1"/>
</dbReference>
<protein>
    <recommendedName>
        <fullName evidence="4">acyl-CoA oxidase</fullName>
        <ecNumber evidence="4">1.3.3.6</ecNumber>
    </recommendedName>
</protein>
<dbReference type="Pfam" id="PF02771">
    <property type="entry name" value="Acyl-CoA_dh_N"/>
    <property type="match status" value="1"/>
</dbReference>
<gene>
    <name evidence="15" type="ORF">DI536_27090</name>
</gene>
<evidence type="ECO:0000256" key="1">
    <source>
        <dbReference type="ARBA" id="ARBA00001974"/>
    </source>
</evidence>
<evidence type="ECO:0000256" key="5">
    <source>
        <dbReference type="ARBA" id="ARBA00022630"/>
    </source>
</evidence>
<sequence length="759" mass="83604">MALDTLLQEPELRPYLPLLYLAWADGNLGSAERSLIQKRIEAQPWLKPRLRVELETWLDGKPPNASTLAQLRAAIAESVKTLSPRGLHSFSALAESIAALSPQTRDDLNELEQSLGLTTAELQLHAELPESKFTASASFDAKQLQALLDGRFAASRNKVRDFLSDPKNRALYGVDKDTHRKQVFDWLKQLADAGFGALGYPGVTTDDQDGLGPFLATFETLALGDLSLVIKYGVQFGLWGGSVYFLGNDAQRKQYLPKVASLEYPGCFAMSEVGHGSNVADLETTVEWDHEKKKLVLHTPGESARKDWAGNAALHAKFATVFAQLKVGAERHGVHAFVVQLRDDKGEPMPGIRIGDCGHKLGLNGVDNGRIWFDHVELPREALLGRYAEVTENGAYLSPIESPAKRFFTMLGTLVGGRIAVAASGLSAAKMGLSVALRYATQRRQFGATSEPETLLLDYPSHQRRLLPHLAATYAFHFAVDAVREQFLARAPDADSRELEAEVAGIKAATTWHVTQTLQACREACGGQGYLSVNRLADARADTDIFTTFEGDNTVLMQLLAKGLLTGFKKRFSEQGPVRFVANQLRESVALTNPFTSRDTSEETLRDAKHQLSILEFREASLLQSAARRVQKRLGQKEGNSTRTFNEVQEHLLALAQANVDTFTLRAFIDGVEKAGGNEKVVLERLRALYGLTVMERHAAWFFENGVFEPARARAIRRLPAKIFEELLPDVVALTEAFGIPDACLAAPIAFNDPAHPRW</sequence>
<dbReference type="PIRSF" id="PIRSF000168">
    <property type="entry name" value="Acyl-CoA_oxidase"/>
    <property type="match status" value="1"/>
</dbReference>
<evidence type="ECO:0000256" key="9">
    <source>
        <dbReference type="ARBA" id="ARBA00023098"/>
    </source>
</evidence>
<keyword evidence="7" id="KW-0276">Fatty acid metabolism</keyword>
<dbReference type="Pfam" id="PF02770">
    <property type="entry name" value="Acyl-CoA_dh_M"/>
    <property type="match status" value="1"/>
</dbReference>
<keyword evidence="8" id="KW-0560">Oxidoreductase</keyword>
<dbReference type="PANTHER" id="PTHR10909">
    <property type="entry name" value="ELECTRON TRANSPORT OXIDOREDUCTASE"/>
    <property type="match status" value="1"/>
</dbReference>
<evidence type="ECO:0000259" key="11">
    <source>
        <dbReference type="Pfam" id="PF01756"/>
    </source>
</evidence>
<dbReference type="SUPFAM" id="SSF47203">
    <property type="entry name" value="Acyl-CoA dehydrogenase C-terminal domain-like"/>
    <property type="match status" value="2"/>
</dbReference>
<name>A0A2W5VBJ2_9BACT</name>
<feature type="domain" description="Acyl-CoA oxidase/dehydrogenase middle" evidence="12">
    <location>
        <begin position="267"/>
        <end position="376"/>
    </location>
</feature>
<dbReference type="GO" id="GO:0071949">
    <property type="term" value="F:FAD binding"/>
    <property type="evidence" value="ECO:0007669"/>
    <property type="project" value="InterPro"/>
</dbReference>
<dbReference type="InterPro" id="IPR013786">
    <property type="entry name" value="AcylCoA_DH/ox_N"/>
</dbReference>
<organism evidence="15 16">
    <name type="scientific">Archangium gephyra</name>
    <dbReference type="NCBI Taxonomy" id="48"/>
    <lineage>
        <taxon>Bacteria</taxon>
        <taxon>Pseudomonadati</taxon>
        <taxon>Myxococcota</taxon>
        <taxon>Myxococcia</taxon>
        <taxon>Myxococcales</taxon>
        <taxon>Cystobacterineae</taxon>
        <taxon>Archangiaceae</taxon>
        <taxon>Archangium</taxon>
    </lineage>
</organism>
<comment type="similarity">
    <text evidence="3">Belongs to the acyl-CoA oxidase family.</text>
</comment>
<feature type="domain" description="Acyl-CoA oxidase C-terminal" evidence="11">
    <location>
        <begin position="608"/>
        <end position="753"/>
    </location>
</feature>